<gene>
    <name evidence="2" type="ORF">Pla110_07540</name>
</gene>
<dbReference type="Proteomes" id="UP000317178">
    <property type="component" value="Chromosome"/>
</dbReference>
<protein>
    <recommendedName>
        <fullName evidence="4">Right handed beta helix domain-containing protein</fullName>
    </recommendedName>
</protein>
<sequence precursor="true">MKAILKKTLFTLVGCVTLGSPVYAQSNASSQASGILNDNAAGRVVMSNTVGTAVANPFGPRGFASGTWGQGPGFDADQVDISALIPKHIDPGKSLFMLMLQGSITEDGDGVGNVGVGYRYYSEELDRMFGVSTWYTSDDSANDTYDSIGLSLENVGRWFTMRFNGNYVLDDEATLVNRAYISDEFFFQNFIGVTREDTWETPYHYAELLFGTPLPVLGRYGVTAHVGPYGLFNSDTDSVAGIKVAVEAQINEDIRVMTNWQNDSETGSSTSVSVSFAFPHRRSSRFFRQTPIQNRLGDMWNRPSRISTQISRETENVALTNPKDNEAFFAVHINPNADSAGDGTFENPYNSILGFTNQPFVDIIRVVPNENGTAEGLQNDGPLELFDCQRLLGASIEHIVDAVEYSFVLPGQTGDALPIMQNLYNDSLNSVVVLANMNEVSGIQIDGTGVLTGGTGDFGNGITAQVGGIHDFNVNRNLFVNYRDGMQLANVEGTGLLTANEFDGSGGPSDNGFFLINTNPLDLDLFITENNSHDNGGAGFLTIADAGTINITTENNTANNNDIGYGHRAETGATIVQTSFSNNSANENSGTGAIWDANGGTIDIQEYFGNEHLDNGGSGAVISASLGGDVTLRNMHNNAFTGNGDNGLQLITDGTGSTIDAEIGLQNADGTLLINAFNNNGEDGINLTANNGSQIDARIENNQANNNGDDGLGIEASESTINVGDNAGHVILDNTFNDNGGAGVEIVAAGGAAVAPPITDVNAYLFSNTINGNGEGGVVATGTGNNSDIDLIVGQSGDGNTINSNGEVGVGIQLDNTATGSLLVYNNNISSQTAGGAATPWDGVGIGVFLNGDSELNAFEVRNNTINSNATDGVRVETFVQSIMESGFIDDNNISGNGEYGIHYRRNGESILDNQFIRGNNITGNQNGLHIYTAGGATDFRDGTDLFLNFVIGDGGAGNGNNISNNNVDGIVLTSTVDANQVTNIDGNTVNNNGANGLHSFLGFFASLQGVWQNNNFDNNGLNGMLLEEGDFTQVTRAVYNRGANTLTTVDIAMNVDILDNTFNNNGADGLFAAVTSELDIFRNEFIGNGEDGMEFDVPASQNNPLNIVAPSIIVRAGQNTITDNGGIGISIVNSDDFSFTPAPPLDSFDGGGLFAGTFVENLVEGNGYDGVSVWNDDNDTTLVDFIDNLVLNNAGYGYRIQNYDDDRVGDGIILGGEAFMRINISGTNDPTATQGNGSNSRIDNNGLGGLIAINSSNVSGALNDADFSETDMDIRVFQTAFRGNGADSLTFVDGDTNPNYLTGGVLVNAPDNGNGLYLYVGTTNVGGVQADIRDNYLSGNENVDVVFQSFTEILSADLAIEPYLDEDGNINGDYEPDPIARLDLRFTGNVGESIDVTRQGAYFDNVDPFKSPNASPGNFFGDSGRRRNAQREPLDVLRANALVVTPVADNAEDNFEGAPLSTVDNAYLNNYVIFTGGANNGESRLILSSTLGAVATALVTDPFPAIPGLGDPFEVWLLQTPGIGESTFRTEETQVLNNNDFDNVISDFDDIFILGPAGGPPFNWVTGIVLPPAFPLPTPIAVP</sequence>
<dbReference type="OrthoDB" id="264225at2"/>
<dbReference type="SMART" id="SM00710">
    <property type="entry name" value="PbH1"/>
    <property type="match status" value="14"/>
</dbReference>
<dbReference type="InterPro" id="IPR006626">
    <property type="entry name" value="PbH1"/>
</dbReference>
<keyword evidence="1" id="KW-0732">Signal</keyword>
<dbReference type="EMBL" id="CP036281">
    <property type="protein sequence ID" value="QDU79050.1"/>
    <property type="molecule type" value="Genomic_DNA"/>
</dbReference>
<keyword evidence="3" id="KW-1185">Reference proteome</keyword>
<organism evidence="2 3">
    <name type="scientific">Polystyrenella longa</name>
    <dbReference type="NCBI Taxonomy" id="2528007"/>
    <lineage>
        <taxon>Bacteria</taxon>
        <taxon>Pseudomonadati</taxon>
        <taxon>Planctomycetota</taxon>
        <taxon>Planctomycetia</taxon>
        <taxon>Planctomycetales</taxon>
        <taxon>Planctomycetaceae</taxon>
        <taxon>Polystyrenella</taxon>
    </lineage>
</organism>
<dbReference type="RefSeq" id="WP_144993363.1">
    <property type="nucleotide sequence ID" value="NZ_CP036281.1"/>
</dbReference>
<evidence type="ECO:0000313" key="2">
    <source>
        <dbReference type="EMBL" id="QDU79050.1"/>
    </source>
</evidence>
<accession>A0A518CIK8</accession>
<name>A0A518CIK8_9PLAN</name>
<feature type="chain" id="PRO_5022160751" description="Right handed beta helix domain-containing protein" evidence="1">
    <location>
        <begin position="25"/>
        <end position="1584"/>
    </location>
</feature>
<evidence type="ECO:0000313" key="3">
    <source>
        <dbReference type="Proteomes" id="UP000317178"/>
    </source>
</evidence>
<evidence type="ECO:0000256" key="1">
    <source>
        <dbReference type="SAM" id="SignalP"/>
    </source>
</evidence>
<reference evidence="2 3" key="1">
    <citation type="submission" date="2019-02" db="EMBL/GenBank/DDBJ databases">
        <title>Deep-cultivation of Planctomycetes and their phenomic and genomic characterization uncovers novel biology.</title>
        <authorList>
            <person name="Wiegand S."/>
            <person name="Jogler M."/>
            <person name="Boedeker C."/>
            <person name="Pinto D."/>
            <person name="Vollmers J."/>
            <person name="Rivas-Marin E."/>
            <person name="Kohn T."/>
            <person name="Peeters S.H."/>
            <person name="Heuer A."/>
            <person name="Rast P."/>
            <person name="Oberbeckmann S."/>
            <person name="Bunk B."/>
            <person name="Jeske O."/>
            <person name="Meyerdierks A."/>
            <person name="Storesund J.E."/>
            <person name="Kallscheuer N."/>
            <person name="Luecker S."/>
            <person name="Lage O.M."/>
            <person name="Pohl T."/>
            <person name="Merkel B.J."/>
            <person name="Hornburger P."/>
            <person name="Mueller R.-W."/>
            <person name="Bruemmer F."/>
            <person name="Labrenz M."/>
            <person name="Spormann A.M."/>
            <person name="Op den Camp H."/>
            <person name="Overmann J."/>
            <person name="Amann R."/>
            <person name="Jetten M.S.M."/>
            <person name="Mascher T."/>
            <person name="Medema M.H."/>
            <person name="Devos D.P."/>
            <person name="Kaster A.-K."/>
            <person name="Ovreas L."/>
            <person name="Rohde M."/>
            <person name="Galperin M.Y."/>
            <person name="Jogler C."/>
        </authorList>
    </citation>
    <scope>NUCLEOTIDE SEQUENCE [LARGE SCALE GENOMIC DNA]</scope>
    <source>
        <strain evidence="2 3">Pla110</strain>
    </source>
</reference>
<dbReference type="KEGG" id="plon:Pla110_07540"/>
<dbReference type="InterPro" id="IPR012334">
    <property type="entry name" value="Pectin_lyas_fold"/>
</dbReference>
<proteinExistence type="predicted"/>
<evidence type="ECO:0008006" key="4">
    <source>
        <dbReference type="Google" id="ProtNLM"/>
    </source>
</evidence>
<feature type="signal peptide" evidence="1">
    <location>
        <begin position="1"/>
        <end position="24"/>
    </location>
</feature>
<dbReference type="Gene3D" id="2.160.20.10">
    <property type="entry name" value="Single-stranded right-handed beta-helix, Pectin lyase-like"/>
    <property type="match status" value="3"/>
</dbReference>